<keyword evidence="9" id="KW-1185">Reference proteome</keyword>
<dbReference type="EMBL" id="REFR01000003">
    <property type="protein sequence ID" value="RMB12654.1"/>
    <property type="molecule type" value="Genomic_DNA"/>
</dbReference>
<proteinExistence type="predicted"/>
<evidence type="ECO:0000256" key="2">
    <source>
        <dbReference type="ARBA" id="ARBA00022692"/>
    </source>
</evidence>
<evidence type="ECO:0000259" key="7">
    <source>
        <dbReference type="Pfam" id="PF06305"/>
    </source>
</evidence>
<name>A0A3M0CT03_9PROT</name>
<accession>A0A3M0CT03</accession>
<evidence type="ECO:0000256" key="1">
    <source>
        <dbReference type="ARBA" id="ARBA00022475"/>
    </source>
</evidence>
<comment type="caution">
    <text evidence="8">The sequence shown here is derived from an EMBL/GenBank/DDBJ whole genome shotgun (WGS) entry which is preliminary data.</text>
</comment>
<protein>
    <submittedName>
        <fullName evidence="8">Uncharacterized protein DUF1049</fullName>
    </submittedName>
</protein>
<dbReference type="InParanoid" id="A0A3M0CT03"/>
<evidence type="ECO:0000313" key="8">
    <source>
        <dbReference type="EMBL" id="RMB12654.1"/>
    </source>
</evidence>
<evidence type="ECO:0000256" key="6">
    <source>
        <dbReference type="SAM" id="Phobius"/>
    </source>
</evidence>
<feature type="compositionally biased region" description="Basic and acidic residues" evidence="5">
    <location>
        <begin position="95"/>
        <end position="126"/>
    </location>
</feature>
<feature type="domain" description="Lipopolysaccharide assembly protein A" evidence="7">
    <location>
        <begin position="26"/>
        <end position="89"/>
    </location>
</feature>
<evidence type="ECO:0000256" key="5">
    <source>
        <dbReference type="SAM" id="MobiDB-lite"/>
    </source>
</evidence>
<sequence length="139" mass="15529">MAFGIFLRRLFWILLALGLIWFSVSNRHAVPLSLAPFPWYADLPLYLIFFAGVFFGVALSVVVSGWLRLKGFLRAHKAERRAKALESEVAVLAEDSQRRQAETAHARASEDMDTVRDMHSTRKIQADEPSAAQAGGQSL</sequence>
<keyword evidence="2 6" id="KW-0812">Transmembrane</keyword>
<dbReference type="Pfam" id="PF06305">
    <property type="entry name" value="LapA_dom"/>
    <property type="match status" value="1"/>
</dbReference>
<gene>
    <name evidence="8" type="ORF">BXY39_0161</name>
</gene>
<dbReference type="InterPro" id="IPR010445">
    <property type="entry name" value="LapA_dom"/>
</dbReference>
<dbReference type="AlphaFoldDB" id="A0A3M0CT03"/>
<evidence type="ECO:0000313" key="9">
    <source>
        <dbReference type="Proteomes" id="UP000271227"/>
    </source>
</evidence>
<organism evidence="8 9">
    <name type="scientific">Eilatimonas milleporae</name>
    <dbReference type="NCBI Taxonomy" id="911205"/>
    <lineage>
        <taxon>Bacteria</taxon>
        <taxon>Pseudomonadati</taxon>
        <taxon>Pseudomonadota</taxon>
        <taxon>Alphaproteobacteria</taxon>
        <taxon>Kordiimonadales</taxon>
        <taxon>Kordiimonadaceae</taxon>
        <taxon>Eilatimonas</taxon>
    </lineage>
</organism>
<dbReference type="Proteomes" id="UP000271227">
    <property type="component" value="Unassembled WGS sequence"/>
</dbReference>
<dbReference type="GO" id="GO:0005886">
    <property type="term" value="C:plasma membrane"/>
    <property type="evidence" value="ECO:0007669"/>
    <property type="project" value="InterPro"/>
</dbReference>
<dbReference type="OrthoDB" id="8481815at2"/>
<feature type="transmembrane region" description="Helical" evidence="6">
    <location>
        <begin position="45"/>
        <end position="67"/>
    </location>
</feature>
<keyword evidence="4 6" id="KW-0472">Membrane</keyword>
<evidence type="ECO:0000256" key="4">
    <source>
        <dbReference type="ARBA" id="ARBA00023136"/>
    </source>
</evidence>
<reference evidence="8 9" key="1">
    <citation type="submission" date="2018-10" db="EMBL/GenBank/DDBJ databases">
        <title>Genomic Encyclopedia of Archaeal and Bacterial Type Strains, Phase II (KMG-II): from individual species to whole genera.</title>
        <authorList>
            <person name="Goeker M."/>
        </authorList>
    </citation>
    <scope>NUCLEOTIDE SEQUENCE [LARGE SCALE GENOMIC DNA]</scope>
    <source>
        <strain evidence="8 9">DSM 25217</strain>
    </source>
</reference>
<feature type="region of interest" description="Disordered" evidence="5">
    <location>
        <begin position="94"/>
        <end position="139"/>
    </location>
</feature>
<dbReference type="RefSeq" id="WP_121936947.1">
    <property type="nucleotide sequence ID" value="NZ_REFR01000003.1"/>
</dbReference>
<keyword evidence="1" id="KW-1003">Cell membrane</keyword>
<keyword evidence="3 6" id="KW-1133">Transmembrane helix</keyword>
<evidence type="ECO:0000256" key="3">
    <source>
        <dbReference type="ARBA" id="ARBA00022989"/>
    </source>
</evidence>